<evidence type="ECO:0000256" key="10">
    <source>
        <dbReference type="SAM" id="MobiDB-lite"/>
    </source>
</evidence>
<accession>A0AAD9PA54</accession>
<dbReference type="PANTHER" id="PTHR23040">
    <property type="match status" value="1"/>
</dbReference>
<evidence type="ECO:0000313" key="11">
    <source>
        <dbReference type="EMBL" id="KAK2191054.1"/>
    </source>
</evidence>
<evidence type="ECO:0000256" key="5">
    <source>
        <dbReference type="ARBA" id="ARBA00023212"/>
    </source>
</evidence>
<organism evidence="11 12">
    <name type="scientific">Ridgeia piscesae</name>
    <name type="common">Tubeworm</name>
    <dbReference type="NCBI Taxonomy" id="27915"/>
    <lineage>
        <taxon>Eukaryota</taxon>
        <taxon>Metazoa</taxon>
        <taxon>Spiralia</taxon>
        <taxon>Lophotrochozoa</taxon>
        <taxon>Annelida</taxon>
        <taxon>Polychaeta</taxon>
        <taxon>Sedentaria</taxon>
        <taxon>Canalipalpata</taxon>
        <taxon>Sabellida</taxon>
        <taxon>Siboglinidae</taxon>
        <taxon>Ridgeia</taxon>
    </lineage>
</organism>
<feature type="repeat" description="TPR" evidence="9">
    <location>
        <begin position="343"/>
        <end position="376"/>
    </location>
</feature>
<keyword evidence="6" id="KW-0966">Cell projection</keyword>
<evidence type="ECO:0000256" key="4">
    <source>
        <dbReference type="ARBA" id="ARBA00022803"/>
    </source>
</evidence>
<dbReference type="Pfam" id="PF13424">
    <property type="entry name" value="TPR_12"/>
    <property type="match status" value="2"/>
</dbReference>
<feature type="repeat" description="TPR" evidence="9">
    <location>
        <begin position="39"/>
        <end position="72"/>
    </location>
</feature>
<gene>
    <name evidence="11" type="ORF">NP493_60g01047</name>
</gene>
<evidence type="ECO:0000256" key="6">
    <source>
        <dbReference type="ARBA" id="ARBA00023273"/>
    </source>
</evidence>
<dbReference type="EMBL" id="JAODUO010000061">
    <property type="protein sequence ID" value="KAK2191054.1"/>
    <property type="molecule type" value="Genomic_DNA"/>
</dbReference>
<comment type="subcellular location">
    <subcellularLocation>
        <location evidence="1">Cytoplasm</location>
        <location evidence="1">Cytoskeleton</location>
        <location evidence="1">Cilium axoneme</location>
    </subcellularLocation>
</comment>
<proteinExistence type="predicted"/>
<dbReference type="InterPro" id="IPR019734">
    <property type="entry name" value="TPR_rpt"/>
</dbReference>
<reference evidence="11" key="1">
    <citation type="journal article" date="2023" name="Mol. Biol. Evol.">
        <title>Third-Generation Sequencing Reveals the Adaptive Role of the Epigenome in Three Deep-Sea Polychaetes.</title>
        <authorList>
            <person name="Perez M."/>
            <person name="Aroh O."/>
            <person name="Sun Y."/>
            <person name="Lan Y."/>
            <person name="Juniper S.K."/>
            <person name="Young C.R."/>
            <person name="Angers B."/>
            <person name="Qian P.Y."/>
        </authorList>
    </citation>
    <scope>NUCLEOTIDE SEQUENCE</scope>
    <source>
        <strain evidence="11">R07B-5</strain>
    </source>
</reference>
<evidence type="ECO:0000256" key="8">
    <source>
        <dbReference type="ARBA" id="ARBA00034143"/>
    </source>
</evidence>
<dbReference type="InterPro" id="IPR011990">
    <property type="entry name" value="TPR-like_helical_dom_sf"/>
</dbReference>
<dbReference type="Gene3D" id="1.25.40.10">
    <property type="entry name" value="Tetratricopeptide repeat domain"/>
    <property type="match status" value="2"/>
</dbReference>
<evidence type="ECO:0000256" key="9">
    <source>
        <dbReference type="PROSITE-ProRule" id="PRU00339"/>
    </source>
</evidence>
<evidence type="ECO:0000256" key="2">
    <source>
        <dbReference type="ARBA" id="ARBA00022490"/>
    </source>
</evidence>
<dbReference type="Pfam" id="PF13176">
    <property type="entry name" value="TPR_7"/>
    <property type="match status" value="1"/>
</dbReference>
<dbReference type="GO" id="GO:0005930">
    <property type="term" value="C:axoneme"/>
    <property type="evidence" value="ECO:0007669"/>
    <property type="project" value="UniProtKB-SubCell"/>
</dbReference>
<keyword evidence="4 9" id="KW-0802">TPR repeat</keyword>
<evidence type="ECO:0000313" key="12">
    <source>
        <dbReference type="Proteomes" id="UP001209878"/>
    </source>
</evidence>
<evidence type="ECO:0000256" key="3">
    <source>
        <dbReference type="ARBA" id="ARBA00022737"/>
    </source>
</evidence>
<keyword evidence="2" id="KW-0963">Cytoplasm</keyword>
<comment type="caution">
    <text evidence="11">The sequence shown here is derived from an EMBL/GenBank/DDBJ whole genome shotgun (WGS) entry which is preliminary data.</text>
</comment>
<dbReference type="SMART" id="SM00028">
    <property type="entry name" value="TPR"/>
    <property type="match status" value="7"/>
</dbReference>
<dbReference type="PANTHER" id="PTHR23040:SF1">
    <property type="entry name" value="OUTER DYNEIN ARM-DOCKING COMPLEX SUBUNIT 4"/>
    <property type="match status" value="1"/>
</dbReference>
<feature type="region of interest" description="Disordered" evidence="10">
    <location>
        <begin position="272"/>
        <end position="294"/>
    </location>
</feature>
<keyword evidence="5" id="KW-0206">Cytoskeleton</keyword>
<dbReference type="SUPFAM" id="SSF48452">
    <property type="entry name" value="TPR-like"/>
    <property type="match status" value="2"/>
</dbReference>
<dbReference type="InterPro" id="IPR040111">
    <property type="entry name" value="ODAD4"/>
</dbReference>
<dbReference type="AlphaFoldDB" id="A0AAD9PA54"/>
<protein>
    <recommendedName>
        <fullName evidence="7">Outer dynein arm-docking complex subunit 4</fullName>
    </recommendedName>
    <alternativeName>
        <fullName evidence="8">Tetratricopeptide repeat protein 25</fullName>
    </alternativeName>
</protein>
<name>A0AAD9PA54_RIDPI</name>
<keyword evidence="3" id="KW-0677">Repeat</keyword>
<dbReference type="PROSITE" id="PS50005">
    <property type="entry name" value="TPR"/>
    <property type="match status" value="3"/>
</dbReference>
<dbReference type="Proteomes" id="UP001209878">
    <property type="component" value="Unassembled WGS sequence"/>
</dbReference>
<evidence type="ECO:0000256" key="1">
    <source>
        <dbReference type="ARBA" id="ARBA00004430"/>
    </source>
</evidence>
<keyword evidence="12" id="KW-1185">Reference proteome</keyword>
<dbReference type="FunFam" id="1.25.40.10:FF:000795">
    <property type="entry name" value="Tetratricopeptide repeat protein 25"/>
    <property type="match status" value="1"/>
</dbReference>
<evidence type="ECO:0000256" key="7">
    <source>
        <dbReference type="ARBA" id="ARBA00034139"/>
    </source>
</evidence>
<feature type="repeat" description="TPR" evidence="9">
    <location>
        <begin position="383"/>
        <end position="416"/>
    </location>
</feature>
<sequence>MEPIRKPTLPMFDTDKSPVSKTVKYVVEHVGKQGAYSDAYLEYSEGLTFQKTGNYRRAVQCHTKALELKTGDKITLIARSQCYLHLGEPDKALNDANETLSDEPNYIKGLLQKAEAYYQQAKFEYSLMFYHRGNKLRPEVQAFRLGIQKAQEAIDNSVGDVAGVRLENKGDLESFYAEQQTIKQTKRAGGYSKPTIKREVKKDKVRPAMTQDRKTVKQLLGELYRDKEYLEEILKESESVENKSETKGTIRTLAVDGLGYLHKRMEFWQQQQRSRTLGKAGQTGGQGTGKADPTQWVLKNLEEIDEAQGSGKHEKSLKLAKRTLKTVENWSDDDVANRAEVVANLHSCIGNAYLELGKNNKALEHYERDFEIAKQKNLSEAKSRALDNLGRVYARMKKFQKAIDVWEEKLPMSSTPLESTWLYHEIGRCYLEIDKFEEAKDFGERSKKSAMEAEDEVWQLNASVLIAQAHVKLGDLQAALDQFENSLDMAKVQGDKAAEFAIKKAIEDINSKIVKGDGKEEDTPEKSPEYDNYEDDFEGEGMVSYIGVLQHTMCVFFWRKLASL</sequence>